<dbReference type="EMBL" id="MZ571831">
    <property type="protein sequence ID" value="UEW68192.1"/>
    <property type="molecule type" value="Genomic_DNA"/>
</dbReference>
<keyword evidence="3" id="KW-1185">Reference proteome</keyword>
<evidence type="ECO:0000256" key="1">
    <source>
        <dbReference type="SAM" id="MobiDB-lite"/>
    </source>
</evidence>
<evidence type="ECO:0000313" key="3">
    <source>
        <dbReference type="Proteomes" id="UP001144635"/>
    </source>
</evidence>
<feature type="compositionally biased region" description="Low complexity" evidence="1">
    <location>
        <begin position="17"/>
        <end position="30"/>
    </location>
</feature>
<name>A0A8K1YYT1_9CAUD</name>
<protein>
    <submittedName>
        <fullName evidence="2">Uncharacterized protein</fullName>
    </submittedName>
</protein>
<dbReference type="Proteomes" id="UP001144635">
    <property type="component" value="Segment"/>
</dbReference>
<evidence type="ECO:0000313" key="2">
    <source>
        <dbReference type="EMBL" id="UEW68192.1"/>
    </source>
</evidence>
<proteinExistence type="predicted"/>
<accession>A0A8K1YYT1</accession>
<feature type="region of interest" description="Disordered" evidence="1">
    <location>
        <begin position="12"/>
        <end position="38"/>
    </location>
</feature>
<organism evidence="2 3">
    <name type="scientific">Klebsiella phage vB_KpnS-VAC70</name>
    <dbReference type="NCBI Taxonomy" id="2866699"/>
    <lineage>
        <taxon>Viruses</taxon>
        <taxon>Duplodnaviria</taxon>
        <taxon>Heunggongvirae</taxon>
        <taxon>Uroviricota</taxon>
        <taxon>Caudoviricetes</taxon>
        <taxon>Drexlerviridae</taxon>
        <taxon>Webervirus</taxon>
        <taxon>Webervirus VAC70</taxon>
    </lineage>
</organism>
<sequence length="38" mass="4784">MRYYYPIETEEQKHYWQPQQRTERSSPPSSRRAELQRA</sequence>
<reference evidence="2" key="1">
    <citation type="submission" date="2021-07" db="EMBL/GenBank/DDBJ databases">
        <authorList>
            <person name="Bleriot I."/>
            <person name="Blasco L."/>
            <person name="Pacios O."/>
            <person name="Fernandez-Garcia L."/>
            <person name="Ambroa A."/>
            <person name="Ortiz-Cartagena C."/>
            <person name="Fernandez-Cuenca F."/>
            <person name="Oteo J."/>
            <person name="Pascual A."/>
            <person name="Martinez-Martinez L."/>
            <person name="Domingo-Calap P."/>
            <person name="Wood T.K."/>
            <person name="Thomas M."/>
        </authorList>
    </citation>
    <scope>NUCLEOTIDE SEQUENCE</scope>
</reference>